<proteinExistence type="predicted"/>
<dbReference type="EMBL" id="CP060634">
    <property type="protein sequence ID" value="QNM06702.1"/>
    <property type="molecule type" value="Genomic_DNA"/>
</dbReference>
<accession>A0A7G9G7C0</accession>
<gene>
    <name evidence="2" type="ORF">H9Q78_06200</name>
</gene>
<dbReference type="Proteomes" id="UP000515823">
    <property type="component" value="Chromosome"/>
</dbReference>
<organism evidence="2 3">
    <name type="scientific">Qiania dongpingensis</name>
    <dbReference type="NCBI Taxonomy" id="2763669"/>
    <lineage>
        <taxon>Bacteria</taxon>
        <taxon>Bacillati</taxon>
        <taxon>Bacillota</taxon>
        <taxon>Clostridia</taxon>
        <taxon>Lachnospirales</taxon>
        <taxon>Lachnospiraceae</taxon>
        <taxon>Qiania</taxon>
    </lineage>
</organism>
<reference evidence="2 3" key="1">
    <citation type="submission" date="2020-08" db="EMBL/GenBank/DDBJ databases">
        <authorList>
            <person name="Liu C."/>
            <person name="Sun Q."/>
        </authorList>
    </citation>
    <scope>NUCLEOTIDE SEQUENCE [LARGE SCALE GENOMIC DNA]</scope>
    <source>
        <strain evidence="2 3">NSJ-38</strain>
    </source>
</reference>
<keyword evidence="1" id="KW-0732">Signal</keyword>
<sequence length="387" mass="43697">MKAFLSKMIVVILFINIICVLSSCADADAPVKMSENELDNTVSVGESIQDKEASSSDTGEIVKDDGKLQDIIGNGIEVEIELPKVDLFSRSSVKADFKEFSLEEILRGLSLGKPMEWSQNTESAEGDLIVRAENENGDQITINKNSFGFNTNRANELGAAYGIKTDVFEQQKNNELPFLSREKLKEQVSDIAMEFFPDLSVEQISIEAYTADVMEAAKEEMVRLFGEEGTGDSKSPFKETYSEEDEYYYFEVFFSLEEISVCSDNFVFLDDTNNIGASITGMIDKYGLESFYLNGAFENLSKEPIRKPLAFEEAYQELKDKYEFVYLTGKASIIKAECSWIMLADDSSNILKLEPVWIFVMEQEREGIHRKIKEETIIQIKNGEILL</sequence>
<protein>
    <recommendedName>
        <fullName evidence="4">Lipoprotein</fullName>
    </recommendedName>
</protein>
<dbReference type="AlphaFoldDB" id="A0A7G9G7C0"/>
<keyword evidence="3" id="KW-1185">Reference proteome</keyword>
<name>A0A7G9G7C0_9FIRM</name>
<evidence type="ECO:0000313" key="3">
    <source>
        <dbReference type="Proteomes" id="UP000515823"/>
    </source>
</evidence>
<feature type="signal peptide" evidence="1">
    <location>
        <begin position="1"/>
        <end position="27"/>
    </location>
</feature>
<evidence type="ECO:0000313" key="2">
    <source>
        <dbReference type="EMBL" id="QNM06702.1"/>
    </source>
</evidence>
<dbReference type="PROSITE" id="PS51257">
    <property type="entry name" value="PROKAR_LIPOPROTEIN"/>
    <property type="match status" value="1"/>
</dbReference>
<evidence type="ECO:0000256" key="1">
    <source>
        <dbReference type="SAM" id="SignalP"/>
    </source>
</evidence>
<dbReference type="RefSeq" id="WP_249304336.1">
    <property type="nucleotide sequence ID" value="NZ_CP060634.1"/>
</dbReference>
<evidence type="ECO:0008006" key="4">
    <source>
        <dbReference type="Google" id="ProtNLM"/>
    </source>
</evidence>
<dbReference type="KEGG" id="qdo:H9Q78_06200"/>
<feature type="chain" id="PRO_5028996819" description="Lipoprotein" evidence="1">
    <location>
        <begin position="28"/>
        <end position="387"/>
    </location>
</feature>